<dbReference type="EMBL" id="QJJU01000009">
    <property type="protein sequence ID" value="PXX08011.1"/>
    <property type="molecule type" value="Genomic_DNA"/>
</dbReference>
<dbReference type="AlphaFoldDB" id="A0A318HSL4"/>
<keyword evidence="1" id="KW-0472">Membrane</keyword>
<keyword evidence="3" id="KW-1185">Reference proteome</keyword>
<feature type="transmembrane region" description="Helical" evidence="1">
    <location>
        <begin position="49"/>
        <end position="72"/>
    </location>
</feature>
<accession>A0A318HSL4</accession>
<comment type="caution">
    <text evidence="2">The sequence shown here is derived from an EMBL/GenBank/DDBJ whole genome shotgun (WGS) entry which is preliminary data.</text>
</comment>
<keyword evidence="1" id="KW-1133">Transmembrane helix</keyword>
<evidence type="ECO:0000256" key="1">
    <source>
        <dbReference type="SAM" id="Phobius"/>
    </source>
</evidence>
<feature type="transmembrane region" description="Helical" evidence="1">
    <location>
        <begin position="12"/>
        <end position="37"/>
    </location>
</feature>
<evidence type="ECO:0000313" key="2">
    <source>
        <dbReference type="EMBL" id="PXX08011.1"/>
    </source>
</evidence>
<dbReference type="RefSeq" id="WP_110316806.1">
    <property type="nucleotide sequence ID" value="NZ_QJJU01000009.1"/>
</dbReference>
<organism evidence="2 3">
    <name type="scientific">Mycolicibacterium moriokaense</name>
    <dbReference type="NCBI Taxonomy" id="39691"/>
    <lineage>
        <taxon>Bacteria</taxon>
        <taxon>Bacillati</taxon>
        <taxon>Actinomycetota</taxon>
        <taxon>Actinomycetes</taxon>
        <taxon>Mycobacteriales</taxon>
        <taxon>Mycobacteriaceae</taxon>
        <taxon>Mycolicibacterium</taxon>
    </lineage>
</organism>
<reference evidence="2 3" key="2">
    <citation type="submission" date="2018-06" db="EMBL/GenBank/DDBJ databases">
        <title>Sequencing of bacterial isolates from soil warming experiment in Harvard Forest, Massachusetts, USA.</title>
        <authorList>
            <person name="Deangelis K.PhD."/>
        </authorList>
    </citation>
    <scope>NUCLEOTIDE SEQUENCE [LARGE SCALE GENOMIC DNA]</scope>
    <source>
        <strain evidence="2 3">GAS496</strain>
    </source>
</reference>
<proteinExistence type="predicted"/>
<sequence length="144" mass="13256">MTLSEGPGGVVVAAELVLAAVVGTVAGAAVFGALVLGGVYRLVGGALEVVGALVVVVNAGAGAVVGLAAGALGGAGGAGAGVDALVAGAGCSFCGDLLVSPPTRTTIATMTMNAATMAAPIIVRPPSVLNHGVVPGLGSLSVVS</sequence>
<protein>
    <submittedName>
        <fullName evidence="2">Uncharacterized protein</fullName>
    </submittedName>
</protein>
<dbReference type="Proteomes" id="UP000247781">
    <property type="component" value="Unassembled WGS sequence"/>
</dbReference>
<name>A0A318HSL4_9MYCO</name>
<reference evidence="3" key="1">
    <citation type="submission" date="2018-05" db="EMBL/GenBank/DDBJ databases">
        <authorList>
            <person name="Deangelis K."/>
            <person name="Huntemann M."/>
            <person name="Clum A."/>
            <person name="Pillay M."/>
            <person name="Palaniappan K."/>
            <person name="Varghese N."/>
            <person name="Mikhailova N."/>
            <person name="Stamatis D."/>
            <person name="Reddy T."/>
            <person name="Daum C."/>
            <person name="Shapiro N."/>
            <person name="Ivanova N."/>
            <person name="Kyrpides N."/>
            <person name="Woyke T."/>
        </authorList>
    </citation>
    <scope>NUCLEOTIDE SEQUENCE [LARGE SCALE GENOMIC DNA]</scope>
    <source>
        <strain evidence="3">GAS496</strain>
    </source>
</reference>
<keyword evidence="1" id="KW-0812">Transmembrane</keyword>
<evidence type="ECO:0000313" key="3">
    <source>
        <dbReference type="Proteomes" id="UP000247781"/>
    </source>
</evidence>
<gene>
    <name evidence="2" type="ORF">C8E89_10927</name>
</gene>